<keyword evidence="1 3" id="KW-0807">Transducer</keyword>
<evidence type="ECO:0000259" key="7">
    <source>
        <dbReference type="PROSITE" id="PS51753"/>
    </source>
</evidence>
<dbReference type="PROSITE" id="PS50885">
    <property type="entry name" value="HAMP"/>
    <property type="match status" value="1"/>
</dbReference>
<evidence type="ECO:0000259" key="5">
    <source>
        <dbReference type="PROSITE" id="PS50111"/>
    </source>
</evidence>
<dbReference type="AlphaFoldDB" id="W9H019"/>
<dbReference type="OrthoDB" id="7317960at2"/>
<dbReference type="Pfam" id="PF00015">
    <property type="entry name" value="MCPsignal"/>
    <property type="match status" value="1"/>
</dbReference>
<dbReference type="PROSITE" id="PS51753">
    <property type="entry name" value="HBM"/>
    <property type="match status" value="1"/>
</dbReference>
<evidence type="ECO:0000259" key="6">
    <source>
        <dbReference type="PROSITE" id="PS50885"/>
    </source>
</evidence>
<dbReference type="Gene3D" id="1.10.287.950">
    <property type="entry name" value="Methyl-accepting chemotaxis protein"/>
    <property type="match status" value="1"/>
</dbReference>
<feature type="domain" description="HAMP" evidence="6">
    <location>
        <begin position="322"/>
        <end position="375"/>
    </location>
</feature>
<dbReference type="SMART" id="SM00283">
    <property type="entry name" value="MA"/>
    <property type="match status" value="1"/>
</dbReference>
<dbReference type="STRING" id="1385369.N825_06910"/>
<dbReference type="SMART" id="SM01358">
    <property type="entry name" value="HBM"/>
    <property type="match status" value="1"/>
</dbReference>
<dbReference type="SMART" id="SM00304">
    <property type="entry name" value="HAMP"/>
    <property type="match status" value="1"/>
</dbReference>
<proteinExistence type="inferred from homology"/>
<keyword evidence="4" id="KW-0472">Membrane</keyword>
<keyword evidence="4" id="KW-0812">Transmembrane</keyword>
<evidence type="ECO:0000313" key="8">
    <source>
        <dbReference type="EMBL" id="EWY39414.1"/>
    </source>
</evidence>
<protein>
    <submittedName>
        <fullName evidence="8">Chemotaxis protein</fullName>
    </submittedName>
</protein>
<dbReference type="Gene3D" id="6.10.340.10">
    <property type="match status" value="1"/>
</dbReference>
<dbReference type="InterPro" id="IPR004089">
    <property type="entry name" value="MCPsignal_dom"/>
</dbReference>
<feature type="transmembrane region" description="Helical" evidence="4">
    <location>
        <begin position="299"/>
        <end position="321"/>
    </location>
</feature>
<dbReference type="SUPFAM" id="SSF58104">
    <property type="entry name" value="Methyl-accepting chemotaxis protein (MCP) signaling domain"/>
    <property type="match status" value="1"/>
</dbReference>
<evidence type="ECO:0000313" key="9">
    <source>
        <dbReference type="Proteomes" id="UP000019486"/>
    </source>
</evidence>
<reference evidence="8 9" key="1">
    <citation type="submission" date="2013-08" db="EMBL/GenBank/DDBJ databases">
        <title>The genome sequence of Skermanella stibiiresistens.</title>
        <authorList>
            <person name="Zhu W."/>
            <person name="Wang G."/>
        </authorList>
    </citation>
    <scope>NUCLEOTIDE SEQUENCE [LARGE SCALE GENOMIC DNA]</scope>
    <source>
        <strain evidence="8 9">SB22</strain>
    </source>
</reference>
<feature type="domain" description="Methyl-accepting transducer" evidence="5">
    <location>
        <begin position="416"/>
        <end position="652"/>
    </location>
</feature>
<dbReference type="InterPro" id="IPR003660">
    <property type="entry name" value="HAMP_dom"/>
</dbReference>
<sequence length="672" mass="71518">MGSLISRFRIGFRIYAGFLLVLCLLAAVGGYGVVELTKARDNFNRYGETSANTSAIMMINLDFIELRRNALLFSSSGSPVAAQKVQELLDHIADNLRVVLPATADAASRARLGRMIVLAADYGTKFTKLKDIRSKRDNLVETRLKPLGEQVVGNLSSLISEATAAKQMETAGIAGVAQEQFMYARLGATQFLTAPSEELFDGVIRRISAFTPAARNLAAWFDDPDRMALAQDVLRLAESYMKSFNDMATLAFEVNTLLYETMPVVAEEFGTLTQVNVDAWTTTLKDTERQTLDEIARTIQASVALVVAVLVVGVVLAWLIARSIVTPVKNITATMTLLAGGDRSVEVVGLTFADEIGEMARAVQVFKENAIRVERLQAEQAVHERRMLQERRKAMMDLADDFENHVNGVVTHVTTSSGEMNATAATMSTAAQQATHQATAVANAADHASSNVQTVAAAAEELAASIAEIGRQVEQSSQTIQHAVEKARRTNEIVGSLSTAAQKIGEVVGLINTIAGQTNLLALNATIEAARAGDAGKGFAVVASEVKNLANQTAKATEDISGQISSVQAATAQAVEAIQDILHTIDEVSGTSAAIAISVEQQQAATGEIARNVEQAAAGTSEVAANISGVTAAADASLATAEQVLRESSELTRQSMVLRHAVDDFIGKVRAA</sequence>
<dbReference type="Proteomes" id="UP000019486">
    <property type="component" value="Unassembled WGS sequence"/>
</dbReference>
<feature type="domain" description="HBM" evidence="7">
    <location>
        <begin position="48"/>
        <end position="288"/>
    </location>
</feature>
<evidence type="ECO:0000256" key="2">
    <source>
        <dbReference type="ARBA" id="ARBA00029447"/>
    </source>
</evidence>
<accession>W9H019</accession>
<dbReference type="EMBL" id="AVFL01000012">
    <property type="protein sequence ID" value="EWY39414.1"/>
    <property type="molecule type" value="Genomic_DNA"/>
</dbReference>
<comment type="similarity">
    <text evidence="2">Belongs to the methyl-accepting chemotaxis (MCP) protein family.</text>
</comment>
<dbReference type="PANTHER" id="PTHR32089:SF112">
    <property type="entry name" value="LYSOZYME-LIKE PROTEIN-RELATED"/>
    <property type="match status" value="1"/>
</dbReference>
<dbReference type="GO" id="GO:0016020">
    <property type="term" value="C:membrane"/>
    <property type="evidence" value="ECO:0007669"/>
    <property type="project" value="InterPro"/>
</dbReference>
<evidence type="ECO:0000256" key="3">
    <source>
        <dbReference type="PROSITE-ProRule" id="PRU00284"/>
    </source>
</evidence>
<comment type="caution">
    <text evidence="8">The sequence shown here is derived from an EMBL/GenBank/DDBJ whole genome shotgun (WGS) entry which is preliminary data.</text>
</comment>
<organism evidence="8 9">
    <name type="scientific">Skermanella stibiiresistens SB22</name>
    <dbReference type="NCBI Taxonomy" id="1385369"/>
    <lineage>
        <taxon>Bacteria</taxon>
        <taxon>Pseudomonadati</taxon>
        <taxon>Pseudomonadota</taxon>
        <taxon>Alphaproteobacteria</taxon>
        <taxon>Rhodospirillales</taxon>
        <taxon>Azospirillaceae</taxon>
        <taxon>Skermanella</taxon>
    </lineage>
</organism>
<dbReference type="PATRIC" id="fig|1385369.3.peg.3580"/>
<keyword evidence="4" id="KW-1133">Transmembrane helix</keyword>
<keyword evidence="9" id="KW-1185">Reference proteome</keyword>
<dbReference type="PANTHER" id="PTHR32089">
    <property type="entry name" value="METHYL-ACCEPTING CHEMOTAXIS PROTEIN MCPB"/>
    <property type="match status" value="1"/>
</dbReference>
<gene>
    <name evidence="8" type="ORF">N825_06910</name>
</gene>
<dbReference type="InterPro" id="IPR032255">
    <property type="entry name" value="HBM"/>
</dbReference>
<dbReference type="PROSITE" id="PS50111">
    <property type="entry name" value="CHEMOTAXIS_TRANSDUC_2"/>
    <property type="match status" value="1"/>
</dbReference>
<evidence type="ECO:0000256" key="1">
    <source>
        <dbReference type="ARBA" id="ARBA00023224"/>
    </source>
</evidence>
<evidence type="ECO:0000256" key="4">
    <source>
        <dbReference type="SAM" id="Phobius"/>
    </source>
</evidence>
<dbReference type="Pfam" id="PF00672">
    <property type="entry name" value="HAMP"/>
    <property type="match status" value="1"/>
</dbReference>
<dbReference type="GO" id="GO:0007165">
    <property type="term" value="P:signal transduction"/>
    <property type="evidence" value="ECO:0007669"/>
    <property type="project" value="UniProtKB-KW"/>
</dbReference>
<name>W9H019_9PROT</name>
<feature type="transmembrane region" description="Helical" evidence="4">
    <location>
        <begin position="12"/>
        <end position="34"/>
    </location>
</feature>